<organism evidence="1 2">
    <name type="scientific">Ancylostoma ceylanicum</name>
    <dbReference type="NCBI Taxonomy" id="53326"/>
    <lineage>
        <taxon>Eukaryota</taxon>
        <taxon>Metazoa</taxon>
        <taxon>Ecdysozoa</taxon>
        <taxon>Nematoda</taxon>
        <taxon>Chromadorea</taxon>
        <taxon>Rhabditida</taxon>
        <taxon>Rhabditina</taxon>
        <taxon>Rhabditomorpha</taxon>
        <taxon>Strongyloidea</taxon>
        <taxon>Ancylostomatidae</taxon>
        <taxon>Ancylostomatinae</taxon>
        <taxon>Ancylostoma</taxon>
    </lineage>
</organism>
<dbReference type="AlphaFoldDB" id="A0A016S7B0"/>
<evidence type="ECO:0000313" key="1">
    <source>
        <dbReference type="EMBL" id="EYB86242.1"/>
    </source>
</evidence>
<comment type="caution">
    <text evidence="1">The sequence shown here is derived from an EMBL/GenBank/DDBJ whole genome shotgun (WGS) entry which is preliminary data.</text>
</comment>
<sequence>MYFISINHSFNYAILPMLSLRRLLARFPSQMIPNPSVSLLLYVNPCIIHGILISHRFATAAVEQSMADGDNVDLSVTASH</sequence>
<gene>
    <name evidence="1" type="primary">Acey_s0283.g1334</name>
    <name evidence="1" type="ORF">Y032_0283g1334</name>
</gene>
<accession>A0A016S7B0</accession>
<reference evidence="2" key="1">
    <citation type="journal article" date="2015" name="Nat. Genet.">
        <title>The genome and transcriptome of the zoonotic hookworm Ancylostoma ceylanicum identify infection-specific gene families.</title>
        <authorList>
            <person name="Schwarz E.M."/>
            <person name="Hu Y."/>
            <person name="Antoshechkin I."/>
            <person name="Miller M.M."/>
            <person name="Sternberg P.W."/>
            <person name="Aroian R.V."/>
        </authorList>
    </citation>
    <scope>NUCLEOTIDE SEQUENCE</scope>
    <source>
        <strain evidence="2">HY135</strain>
    </source>
</reference>
<evidence type="ECO:0000313" key="2">
    <source>
        <dbReference type="Proteomes" id="UP000024635"/>
    </source>
</evidence>
<dbReference type="EMBL" id="JARK01001619">
    <property type="protein sequence ID" value="EYB86242.1"/>
    <property type="molecule type" value="Genomic_DNA"/>
</dbReference>
<keyword evidence="2" id="KW-1185">Reference proteome</keyword>
<dbReference type="Proteomes" id="UP000024635">
    <property type="component" value="Unassembled WGS sequence"/>
</dbReference>
<protein>
    <submittedName>
        <fullName evidence="1">Uncharacterized protein</fullName>
    </submittedName>
</protein>
<name>A0A016S7B0_9BILA</name>
<proteinExistence type="predicted"/>